<feature type="compositionally biased region" description="Basic residues" evidence="1">
    <location>
        <begin position="78"/>
        <end position="96"/>
    </location>
</feature>
<dbReference type="AlphaFoldDB" id="A0A0A9BX01"/>
<evidence type="ECO:0000313" key="2">
    <source>
        <dbReference type="EMBL" id="JAD65670.1"/>
    </source>
</evidence>
<protein>
    <submittedName>
        <fullName evidence="2">Uncharacterized protein</fullName>
    </submittedName>
</protein>
<sequence>MLRDTPSRSSAWLTGVPRGSRTTAEGEQQRLDARRSATKLDAEERSATGFDPDRGEGRGAAARCGRRGAAALGDGASMRRRACGGGVRRRPPQRQT</sequence>
<evidence type="ECO:0000256" key="1">
    <source>
        <dbReference type="SAM" id="MobiDB-lite"/>
    </source>
</evidence>
<reference evidence="2" key="2">
    <citation type="journal article" date="2015" name="Data Brief">
        <title>Shoot transcriptome of the giant reed, Arundo donax.</title>
        <authorList>
            <person name="Barrero R.A."/>
            <person name="Guerrero F.D."/>
            <person name="Moolhuijzen P."/>
            <person name="Goolsby J.A."/>
            <person name="Tidwell J."/>
            <person name="Bellgard S.E."/>
            <person name="Bellgard M.I."/>
        </authorList>
    </citation>
    <scope>NUCLEOTIDE SEQUENCE</scope>
    <source>
        <tissue evidence="2">Shoot tissue taken approximately 20 cm above the soil surface</tissue>
    </source>
</reference>
<feature type="compositionally biased region" description="Low complexity" evidence="1">
    <location>
        <begin position="59"/>
        <end position="76"/>
    </location>
</feature>
<dbReference type="EMBL" id="GBRH01232225">
    <property type="protein sequence ID" value="JAD65670.1"/>
    <property type="molecule type" value="Transcribed_RNA"/>
</dbReference>
<proteinExistence type="predicted"/>
<reference evidence="2" key="1">
    <citation type="submission" date="2014-09" db="EMBL/GenBank/DDBJ databases">
        <authorList>
            <person name="Magalhaes I.L.F."/>
            <person name="Oliveira U."/>
            <person name="Santos F.R."/>
            <person name="Vidigal T.H.D.A."/>
            <person name="Brescovit A.D."/>
            <person name="Santos A.J."/>
        </authorList>
    </citation>
    <scope>NUCLEOTIDE SEQUENCE</scope>
    <source>
        <tissue evidence="2">Shoot tissue taken approximately 20 cm above the soil surface</tissue>
    </source>
</reference>
<organism evidence="2">
    <name type="scientific">Arundo donax</name>
    <name type="common">Giant reed</name>
    <name type="synonym">Donax arundinaceus</name>
    <dbReference type="NCBI Taxonomy" id="35708"/>
    <lineage>
        <taxon>Eukaryota</taxon>
        <taxon>Viridiplantae</taxon>
        <taxon>Streptophyta</taxon>
        <taxon>Embryophyta</taxon>
        <taxon>Tracheophyta</taxon>
        <taxon>Spermatophyta</taxon>
        <taxon>Magnoliopsida</taxon>
        <taxon>Liliopsida</taxon>
        <taxon>Poales</taxon>
        <taxon>Poaceae</taxon>
        <taxon>PACMAD clade</taxon>
        <taxon>Arundinoideae</taxon>
        <taxon>Arundineae</taxon>
        <taxon>Arundo</taxon>
    </lineage>
</organism>
<feature type="compositionally biased region" description="Basic and acidic residues" evidence="1">
    <location>
        <begin position="27"/>
        <end position="57"/>
    </location>
</feature>
<name>A0A0A9BX01_ARUDO</name>
<accession>A0A0A9BX01</accession>
<feature type="region of interest" description="Disordered" evidence="1">
    <location>
        <begin position="1"/>
        <end position="96"/>
    </location>
</feature>